<dbReference type="AlphaFoldDB" id="A0A5S4GVI4"/>
<reference evidence="2 3" key="1">
    <citation type="submission" date="2019-05" db="EMBL/GenBank/DDBJ databases">
        <title>Draft genome sequence of Nonomuraea zeae DSM 100528.</title>
        <authorList>
            <person name="Saricaoglu S."/>
            <person name="Isik K."/>
        </authorList>
    </citation>
    <scope>NUCLEOTIDE SEQUENCE [LARGE SCALE GENOMIC DNA]</scope>
    <source>
        <strain evidence="2 3">DSM 100528</strain>
    </source>
</reference>
<name>A0A5S4GVI4_9ACTN</name>
<dbReference type="Gene3D" id="3.40.50.720">
    <property type="entry name" value="NAD(P)-binding Rossmann-like Domain"/>
    <property type="match status" value="1"/>
</dbReference>
<dbReference type="EMBL" id="VCKX01000020">
    <property type="protein sequence ID" value="TMR36968.1"/>
    <property type="molecule type" value="Genomic_DNA"/>
</dbReference>
<proteinExistence type="predicted"/>
<dbReference type="Pfam" id="PF01370">
    <property type="entry name" value="Epimerase"/>
    <property type="match status" value="1"/>
</dbReference>
<evidence type="ECO:0000313" key="2">
    <source>
        <dbReference type="EMBL" id="TMR36968.1"/>
    </source>
</evidence>
<organism evidence="2 3">
    <name type="scientific">Nonomuraea zeae</name>
    <dbReference type="NCBI Taxonomy" id="1642303"/>
    <lineage>
        <taxon>Bacteria</taxon>
        <taxon>Bacillati</taxon>
        <taxon>Actinomycetota</taxon>
        <taxon>Actinomycetes</taxon>
        <taxon>Streptosporangiales</taxon>
        <taxon>Streptosporangiaceae</taxon>
        <taxon>Nonomuraea</taxon>
    </lineage>
</organism>
<feature type="domain" description="NAD-dependent epimerase/dehydratase" evidence="1">
    <location>
        <begin position="3"/>
        <end position="228"/>
    </location>
</feature>
<evidence type="ECO:0000313" key="3">
    <source>
        <dbReference type="Proteomes" id="UP000306628"/>
    </source>
</evidence>
<evidence type="ECO:0000259" key="1">
    <source>
        <dbReference type="Pfam" id="PF01370"/>
    </source>
</evidence>
<accession>A0A5S4GVI4</accession>
<dbReference type="PANTHER" id="PTHR43245">
    <property type="entry name" value="BIFUNCTIONAL POLYMYXIN RESISTANCE PROTEIN ARNA"/>
    <property type="match status" value="1"/>
</dbReference>
<dbReference type="Proteomes" id="UP000306628">
    <property type="component" value="Unassembled WGS sequence"/>
</dbReference>
<dbReference type="InterPro" id="IPR050177">
    <property type="entry name" value="Lipid_A_modif_metabolic_enz"/>
</dbReference>
<dbReference type="OrthoDB" id="7941246at2"/>
<dbReference type="InterPro" id="IPR036291">
    <property type="entry name" value="NAD(P)-bd_dom_sf"/>
</dbReference>
<sequence length="332" mass="36792">MRVAVIGGTEFIGRRLVETLVRRGDEVMVVHRGHTEPDDLVKCAHIHVDRRDFSTVAGQVKAFRPDAVVDTIALTRADVDAVLSHLPDVHLLVLSSMDVYRSYELYLAGDDTPMPVPLTEESLLRHQRYPYRGTDREADDYDYEKLDVEPAYLARHGTVLRLAMIYGPRDPQQREEFVLRRVRAKRMRIPVGPGATLLPRLHVDDAVAAMLLALDRPGVSSGEVFNIGEAATYTIRGWMRTILAAAGHEAELVDVPDDLLPDDLGITRKTAQHLLVSSQKARSLLGFEPADPAVAITRSVRWHLEHPPANEDTGFAADDRALALANAGPELA</sequence>
<dbReference type="SUPFAM" id="SSF51735">
    <property type="entry name" value="NAD(P)-binding Rossmann-fold domains"/>
    <property type="match status" value="1"/>
</dbReference>
<comment type="caution">
    <text evidence="2">The sequence shown here is derived from an EMBL/GenBank/DDBJ whole genome shotgun (WGS) entry which is preliminary data.</text>
</comment>
<keyword evidence="3" id="KW-1185">Reference proteome</keyword>
<gene>
    <name evidence="2" type="ORF">ETD85_09465</name>
</gene>
<protein>
    <submittedName>
        <fullName evidence="2">NAD-dependent epimerase/dehydratase family protein</fullName>
    </submittedName>
</protein>
<dbReference type="InterPro" id="IPR001509">
    <property type="entry name" value="Epimerase_deHydtase"/>
</dbReference>
<dbReference type="RefSeq" id="WP_138689248.1">
    <property type="nucleotide sequence ID" value="NZ_JBHSAZ010000044.1"/>
</dbReference>